<evidence type="ECO:0000256" key="12">
    <source>
        <dbReference type="RuleBase" id="RU003694"/>
    </source>
</evidence>
<keyword evidence="7" id="KW-0276">Fatty acid metabolism</keyword>
<sequence length="422" mass="43736">MNKRIVVTGMGALTPLACGVEPTWRRLLAGQSGIRHLPQALIGDLAISIGGQVQTLAQDPQAGFDPDRLLAAKEQRKMDRFILFALAAADEALQQAGWAPANAEQQERTATIIASGVGGFPAIADAVRTTDSKGPRRLSPFTIPSFLSNMAAGHVSINYGLKGPLGAPVTACAAGVQAIGDAARMIRAGEVDVAVCGGAEAAIHRVSLAGFAAARALSSAFNDNPALASRPFDQARDGFVMGEGAGILVIEELQHALARGAQPIAELVGYGTSADAYHMTAGPEDGDGARRAMTQALRQAGVDASQVQYLNAHATSTPVGDKGELAAIRRVFGADSNLAISSTKSATGHLLGAAGGIEAIFTVLALRDQIAPVTLNLDTPDELAEGMHLLRGEARPMPIEYALSNGFGFGGVNASVLFHRWH</sequence>
<keyword evidence="15" id="KW-1185">Reference proteome</keyword>
<comment type="catalytic activity">
    <reaction evidence="11">
        <text>(9Z)-hexadecenoyl-[ACP] + malonyl-[ACP] + H(+) = 3-oxo-(11Z)-octadecenoyl-[ACP] + holo-[ACP] + CO2</text>
        <dbReference type="Rhea" id="RHEA:55040"/>
        <dbReference type="Rhea" id="RHEA-COMP:9623"/>
        <dbReference type="Rhea" id="RHEA-COMP:9685"/>
        <dbReference type="Rhea" id="RHEA-COMP:10800"/>
        <dbReference type="Rhea" id="RHEA-COMP:14074"/>
        <dbReference type="ChEBI" id="CHEBI:15378"/>
        <dbReference type="ChEBI" id="CHEBI:16526"/>
        <dbReference type="ChEBI" id="CHEBI:64479"/>
        <dbReference type="ChEBI" id="CHEBI:78449"/>
        <dbReference type="ChEBI" id="CHEBI:83989"/>
        <dbReference type="ChEBI" id="CHEBI:138538"/>
        <dbReference type="EC" id="2.3.1.179"/>
    </reaction>
</comment>
<dbReference type="InterPro" id="IPR000794">
    <property type="entry name" value="Beta-ketoacyl_synthase"/>
</dbReference>
<dbReference type="EC" id="2.3.1.179" evidence="3 11"/>
<dbReference type="NCBIfam" id="NF005589">
    <property type="entry name" value="PRK07314.1"/>
    <property type="match status" value="1"/>
</dbReference>
<evidence type="ECO:0000256" key="8">
    <source>
        <dbReference type="ARBA" id="ARBA00023098"/>
    </source>
</evidence>
<evidence type="ECO:0000256" key="5">
    <source>
        <dbReference type="ARBA" id="ARBA00022516"/>
    </source>
</evidence>
<organism evidence="14 15">
    <name type="scientific">Pseudomonas quebecensis</name>
    <dbReference type="NCBI Taxonomy" id="2995174"/>
    <lineage>
        <taxon>Bacteria</taxon>
        <taxon>Pseudomonadati</taxon>
        <taxon>Pseudomonadota</taxon>
        <taxon>Gammaproteobacteria</taxon>
        <taxon>Pseudomonadales</taxon>
        <taxon>Pseudomonadaceae</taxon>
        <taxon>Pseudomonas</taxon>
    </lineage>
</organism>
<dbReference type="CDD" id="cd00834">
    <property type="entry name" value="KAS_I_II"/>
    <property type="match status" value="1"/>
</dbReference>
<keyword evidence="8" id="KW-0443">Lipid metabolism</keyword>
<dbReference type="Pfam" id="PF00109">
    <property type="entry name" value="ketoacyl-synt"/>
    <property type="match status" value="1"/>
</dbReference>
<dbReference type="InterPro" id="IPR014031">
    <property type="entry name" value="Ketoacyl_synth_C"/>
</dbReference>
<evidence type="ECO:0000256" key="10">
    <source>
        <dbReference type="ARBA" id="ARBA00023315"/>
    </source>
</evidence>
<dbReference type="InterPro" id="IPR020841">
    <property type="entry name" value="PKS_Beta-ketoAc_synthase_dom"/>
</dbReference>
<dbReference type="InterPro" id="IPR014030">
    <property type="entry name" value="Ketoacyl_synth_N"/>
</dbReference>
<keyword evidence="9 11" id="KW-0275">Fatty acid biosynthesis</keyword>
<dbReference type="GO" id="GO:0004315">
    <property type="term" value="F:3-oxoacyl-[acyl-carrier-protein] synthase activity"/>
    <property type="evidence" value="ECO:0007669"/>
    <property type="project" value="UniProtKB-EC"/>
</dbReference>
<comment type="pathway">
    <text evidence="1 11">Lipid metabolism; fatty acid biosynthesis.</text>
</comment>
<dbReference type="Proteomes" id="UP001164116">
    <property type="component" value="Chromosome"/>
</dbReference>
<feature type="domain" description="Ketosynthase family 3 (KS3)" evidence="13">
    <location>
        <begin position="2"/>
        <end position="420"/>
    </location>
</feature>
<comment type="similarity">
    <text evidence="2 11 12">Belongs to the thiolase-like superfamily. Beta-ketoacyl-ACP synthases family.</text>
</comment>
<gene>
    <name evidence="14" type="primary">fabF</name>
    <name evidence="14" type="ORF">OSC50_11965</name>
</gene>
<dbReference type="PANTHER" id="PTHR11712:SF321">
    <property type="entry name" value="3-OXOACYL-[ACYL-CARRIER-PROTEIN] SYNTHASE 2"/>
    <property type="match status" value="1"/>
</dbReference>
<dbReference type="RefSeq" id="WP_266249357.1">
    <property type="nucleotide sequence ID" value="NZ_CP112866.1"/>
</dbReference>
<evidence type="ECO:0000256" key="2">
    <source>
        <dbReference type="ARBA" id="ARBA00008467"/>
    </source>
</evidence>
<dbReference type="InterPro" id="IPR016039">
    <property type="entry name" value="Thiolase-like"/>
</dbReference>
<dbReference type="PANTHER" id="PTHR11712">
    <property type="entry name" value="POLYKETIDE SYNTHASE-RELATED"/>
    <property type="match status" value="1"/>
</dbReference>
<dbReference type="EMBL" id="CP112866">
    <property type="protein sequence ID" value="UZW21014.1"/>
    <property type="molecule type" value="Genomic_DNA"/>
</dbReference>
<evidence type="ECO:0000256" key="6">
    <source>
        <dbReference type="ARBA" id="ARBA00022679"/>
    </source>
</evidence>
<name>A0ABY6QLZ2_9PSED</name>
<evidence type="ECO:0000256" key="3">
    <source>
        <dbReference type="ARBA" id="ARBA00012356"/>
    </source>
</evidence>
<evidence type="ECO:0000313" key="14">
    <source>
        <dbReference type="EMBL" id="UZW21014.1"/>
    </source>
</evidence>
<dbReference type="SUPFAM" id="SSF53901">
    <property type="entry name" value="Thiolase-like"/>
    <property type="match status" value="2"/>
</dbReference>
<protein>
    <recommendedName>
        <fullName evidence="4 11">3-oxoacyl-[acyl-carrier-protein] synthase 2</fullName>
        <ecNumber evidence="3 11">2.3.1.179</ecNumber>
    </recommendedName>
</protein>
<proteinExistence type="inferred from homology"/>
<dbReference type="NCBIfam" id="NF004970">
    <property type="entry name" value="PRK06333.1"/>
    <property type="match status" value="1"/>
</dbReference>
<dbReference type="SMART" id="SM00825">
    <property type="entry name" value="PKS_KS"/>
    <property type="match status" value="1"/>
</dbReference>
<comment type="function">
    <text evidence="11">Involved in the type II fatty acid elongation cycle. Catalyzes the elongation of a wide range of acyl-ACP by the addition of two carbons from malonyl-ACP to an acyl acceptor. Can efficiently catalyze the conversion of palmitoleoyl-ACP (cis-hexadec-9-enoyl-ACP) to cis-vaccenoyl-ACP (cis-octadec-11-enoyl-ACP), an essential step in the thermal regulation of fatty acid composition.</text>
</comment>
<keyword evidence="5 11" id="KW-0444">Lipid biosynthesis</keyword>
<dbReference type="NCBIfam" id="TIGR03150">
    <property type="entry name" value="fabF"/>
    <property type="match status" value="1"/>
</dbReference>
<comment type="catalytic activity">
    <reaction evidence="11">
        <text>a fatty acyl-[ACP] + malonyl-[ACP] + H(+) = a 3-oxoacyl-[ACP] + holo-[ACP] + CO2</text>
        <dbReference type="Rhea" id="RHEA:22836"/>
        <dbReference type="Rhea" id="RHEA-COMP:9623"/>
        <dbReference type="Rhea" id="RHEA-COMP:9685"/>
        <dbReference type="Rhea" id="RHEA-COMP:9916"/>
        <dbReference type="Rhea" id="RHEA-COMP:14125"/>
        <dbReference type="ChEBI" id="CHEBI:15378"/>
        <dbReference type="ChEBI" id="CHEBI:16526"/>
        <dbReference type="ChEBI" id="CHEBI:64479"/>
        <dbReference type="ChEBI" id="CHEBI:78449"/>
        <dbReference type="ChEBI" id="CHEBI:78776"/>
        <dbReference type="ChEBI" id="CHEBI:138651"/>
    </reaction>
</comment>
<dbReference type="Pfam" id="PF02801">
    <property type="entry name" value="Ketoacyl-synt_C"/>
    <property type="match status" value="1"/>
</dbReference>
<evidence type="ECO:0000256" key="11">
    <source>
        <dbReference type="PIRNR" id="PIRNR000447"/>
    </source>
</evidence>
<evidence type="ECO:0000313" key="15">
    <source>
        <dbReference type="Proteomes" id="UP001164116"/>
    </source>
</evidence>
<dbReference type="Gene3D" id="3.40.47.10">
    <property type="match status" value="1"/>
</dbReference>
<dbReference type="PROSITE" id="PS52004">
    <property type="entry name" value="KS3_2"/>
    <property type="match status" value="1"/>
</dbReference>
<evidence type="ECO:0000256" key="1">
    <source>
        <dbReference type="ARBA" id="ARBA00005194"/>
    </source>
</evidence>
<evidence type="ECO:0000256" key="9">
    <source>
        <dbReference type="ARBA" id="ARBA00023160"/>
    </source>
</evidence>
<dbReference type="InterPro" id="IPR017568">
    <property type="entry name" value="3-oxoacyl-ACP_synth-2"/>
</dbReference>
<dbReference type="PROSITE" id="PS00606">
    <property type="entry name" value="KS3_1"/>
    <property type="match status" value="1"/>
</dbReference>
<accession>A0ABY6QLZ2</accession>
<evidence type="ECO:0000256" key="7">
    <source>
        <dbReference type="ARBA" id="ARBA00022832"/>
    </source>
</evidence>
<reference evidence="14" key="1">
    <citation type="submission" date="2022-11" db="EMBL/GenBank/DDBJ databases">
        <title>Taxonomic description of a new Pseudomonas species.</title>
        <authorList>
            <person name="Tambong J.T."/>
        </authorList>
    </citation>
    <scope>NUCLEOTIDE SEQUENCE</scope>
    <source>
        <strain evidence="14">S1Bt42</strain>
    </source>
</reference>
<evidence type="ECO:0000259" key="13">
    <source>
        <dbReference type="PROSITE" id="PS52004"/>
    </source>
</evidence>
<evidence type="ECO:0000256" key="4">
    <source>
        <dbReference type="ARBA" id="ARBA00014657"/>
    </source>
</evidence>
<dbReference type="InterPro" id="IPR018201">
    <property type="entry name" value="Ketoacyl_synth_AS"/>
</dbReference>
<dbReference type="PIRSF" id="PIRSF000447">
    <property type="entry name" value="KAS_II"/>
    <property type="match status" value="1"/>
</dbReference>
<keyword evidence="10 11" id="KW-0012">Acyltransferase</keyword>
<keyword evidence="6 11" id="KW-0808">Transferase</keyword>